<dbReference type="GO" id="GO:0005829">
    <property type="term" value="C:cytosol"/>
    <property type="evidence" value="ECO:0007669"/>
    <property type="project" value="TreeGrafter"/>
</dbReference>
<keyword evidence="2" id="KW-1185">Reference proteome</keyword>
<evidence type="ECO:0000313" key="2">
    <source>
        <dbReference type="Proteomes" id="UP001337655"/>
    </source>
</evidence>
<dbReference type="PANTHER" id="PTHR14614:SF156">
    <property type="entry name" value="PROTEIN-LYSINE N-METHYLTRANSFERASE EFM2"/>
    <property type="match status" value="1"/>
</dbReference>
<dbReference type="Gene3D" id="3.40.50.150">
    <property type="entry name" value="Vaccinia Virus protein VP39"/>
    <property type="match status" value="1"/>
</dbReference>
<gene>
    <name evidence="1" type="ORF">LTR77_001265</name>
</gene>
<reference evidence="1 2" key="1">
    <citation type="submission" date="2023-08" db="EMBL/GenBank/DDBJ databases">
        <title>Black Yeasts Isolated from many extreme environments.</title>
        <authorList>
            <person name="Coleine C."/>
            <person name="Stajich J.E."/>
            <person name="Selbmann L."/>
        </authorList>
    </citation>
    <scope>NUCLEOTIDE SEQUENCE [LARGE SCALE GENOMIC DNA]</scope>
    <source>
        <strain evidence="1 2">CCFEE 5935</strain>
    </source>
</reference>
<dbReference type="InterPro" id="IPR029063">
    <property type="entry name" value="SAM-dependent_MTases_sf"/>
</dbReference>
<dbReference type="AlphaFoldDB" id="A0AAV9PKK7"/>
<dbReference type="Proteomes" id="UP001337655">
    <property type="component" value="Unassembled WGS sequence"/>
</dbReference>
<protein>
    <submittedName>
        <fullName evidence="1">Uncharacterized protein</fullName>
    </submittedName>
</protein>
<comment type="caution">
    <text evidence="1">The sequence shown here is derived from an EMBL/GenBank/DDBJ whole genome shotgun (WGS) entry which is preliminary data.</text>
</comment>
<accession>A0AAV9PKK7</accession>
<dbReference type="InterPro" id="IPR019410">
    <property type="entry name" value="Methyltransf_16"/>
</dbReference>
<dbReference type="GO" id="GO:0008757">
    <property type="term" value="F:S-adenosylmethionine-dependent methyltransferase activity"/>
    <property type="evidence" value="ECO:0007669"/>
    <property type="project" value="UniProtKB-ARBA"/>
</dbReference>
<dbReference type="PANTHER" id="PTHR14614">
    <property type="entry name" value="HEPATOCELLULAR CARCINOMA-ASSOCIATED ANTIGEN"/>
    <property type="match status" value="1"/>
</dbReference>
<dbReference type="EMBL" id="JAVRRT010000002">
    <property type="protein sequence ID" value="KAK5174185.1"/>
    <property type="molecule type" value="Genomic_DNA"/>
</dbReference>
<dbReference type="SUPFAM" id="SSF53335">
    <property type="entry name" value="S-adenosyl-L-methionine-dependent methyltransferases"/>
    <property type="match status" value="1"/>
</dbReference>
<evidence type="ECO:0000313" key="1">
    <source>
        <dbReference type="EMBL" id="KAK5174185.1"/>
    </source>
</evidence>
<organism evidence="1 2">
    <name type="scientific">Saxophila tyrrhenica</name>
    <dbReference type="NCBI Taxonomy" id="1690608"/>
    <lineage>
        <taxon>Eukaryota</taxon>
        <taxon>Fungi</taxon>
        <taxon>Dikarya</taxon>
        <taxon>Ascomycota</taxon>
        <taxon>Pezizomycotina</taxon>
        <taxon>Dothideomycetes</taxon>
        <taxon>Dothideomycetidae</taxon>
        <taxon>Mycosphaerellales</taxon>
        <taxon>Extremaceae</taxon>
        <taxon>Saxophila</taxon>
    </lineage>
</organism>
<dbReference type="Pfam" id="PF10294">
    <property type="entry name" value="Methyltransf_16"/>
    <property type="match status" value="1"/>
</dbReference>
<dbReference type="RefSeq" id="XP_064662854.1">
    <property type="nucleotide sequence ID" value="XM_064798527.1"/>
</dbReference>
<proteinExistence type="predicted"/>
<dbReference type="GeneID" id="89922613"/>
<name>A0AAV9PKK7_9PEZI</name>
<sequence>MASPIGVQGTLAVKTDDTGSSISIHISEPAGLTAENLSLSTWGASFILANQLHSISLPPDHSAPAEDSGATERPWMLELGAGTGLVGLSAAAIWGTKVTLTDLSNIIPGLAANISLNEPLLKQSGGSGSCGTLDWTDPATLQLHPDGNGGDLMTVDAGTSKASVILAADTIYSEEHPELLSKTIVTWMAPGPRSRAILCYPLRMAYIDHVREFWELMEAAGLECAQEGRESGDDNWNELSHTPYEWCVWRWKENEGQS</sequence>